<dbReference type="Gene3D" id="1.25.40.10">
    <property type="entry name" value="Tetratricopeptide repeat domain"/>
    <property type="match status" value="1"/>
</dbReference>
<dbReference type="eggNOG" id="COG3063">
    <property type="taxonomic scope" value="Bacteria"/>
</dbReference>
<dbReference type="Proteomes" id="UP000028252">
    <property type="component" value="Unassembled WGS sequence"/>
</dbReference>
<dbReference type="Pfam" id="PF13181">
    <property type="entry name" value="TPR_8"/>
    <property type="match status" value="2"/>
</dbReference>
<evidence type="ECO:0000313" key="4">
    <source>
        <dbReference type="Proteomes" id="UP000028252"/>
    </source>
</evidence>
<reference evidence="3 4" key="1">
    <citation type="submission" date="2014-04" db="EMBL/GenBank/DDBJ databases">
        <title>Marinobacterium kochiensis sp. nov., isolated from sediment sample collected from Kochi backwaters in Kerala, India.</title>
        <authorList>
            <person name="Singh A."/>
            <person name="Pinnaka A.K."/>
        </authorList>
    </citation>
    <scope>NUCLEOTIDE SEQUENCE [LARGE SCALE GENOMIC DNA]</scope>
    <source>
        <strain evidence="3 4">AK27</strain>
    </source>
</reference>
<dbReference type="InterPro" id="IPR011990">
    <property type="entry name" value="TPR-like_helical_dom_sf"/>
</dbReference>
<gene>
    <name evidence="3" type="ORF">ADIMK_3782</name>
</gene>
<accession>A0A081FUB6</accession>
<dbReference type="STRING" id="1232683.ADIMK_3782"/>
<feature type="chain" id="PRO_5001757385" evidence="2">
    <location>
        <begin position="27"/>
        <end position="220"/>
    </location>
</feature>
<keyword evidence="4" id="KW-1185">Reference proteome</keyword>
<keyword evidence="2" id="KW-0732">Signal</keyword>
<evidence type="ECO:0000256" key="2">
    <source>
        <dbReference type="SAM" id="SignalP"/>
    </source>
</evidence>
<dbReference type="AlphaFoldDB" id="A0A081FUB6"/>
<name>A0A081FUB6_9GAMM</name>
<sequence length="220" mass="24298">MKKMRLQRVIRAAMVSTVLVCTPLWAANATTALDQVSELQKDWAHIKYEVPEKQREKAFEQLAERARGYAEESKDSAEVLIWDAIVLSTYAGEKGGLGALSLVKEARNKLENALALDPGALQGSAYTSLGSLYYQVPGWPIGFGNDDKAEEMLKKALSLNPNGIDPNFFYGDYLLKQGRKAEAKAAFEKALSAPPRVGRELADRGRHEEISEKLGQLKSQ</sequence>
<dbReference type="RefSeq" id="WP_231517094.1">
    <property type="nucleotide sequence ID" value="NZ_JMQN01000057.1"/>
</dbReference>
<dbReference type="EMBL" id="JMQN01000057">
    <property type="protein sequence ID" value="KEA62121.1"/>
    <property type="molecule type" value="Genomic_DNA"/>
</dbReference>
<dbReference type="PATRIC" id="fig|1232683.4.peg.3723"/>
<evidence type="ECO:0000313" key="3">
    <source>
        <dbReference type="EMBL" id="KEA62121.1"/>
    </source>
</evidence>
<evidence type="ECO:0000256" key="1">
    <source>
        <dbReference type="SAM" id="MobiDB-lite"/>
    </source>
</evidence>
<feature type="signal peptide" evidence="2">
    <location>
        <begin position="1"/>
        <end position="26"/>
    </location>
</feature>
<organism evidence="3 4">
    <name type="scientific">Marinobacterium lacunae</name>
    <dbReference type="NCBI Taxonomy" id="1232683"/>
    <lineage>
        <taxon>Bacteria</taxon>
        <taxon>Pseudomonadati</taxon>
        <taxon>Pseudomonadota</taxon>
        <taxon>Gammaproteobacteria</taxon>
        <taxon>Oceanospirillales</taxon>
        <taxon>Oceanospirillaceae</taxon>
        <taxon>Marinobacterium</taxon>
    </lineage>
</organism>
<dbReference type="SUPFAM" id="SSF48452">
    <property type="entry name" value="TPR-like"/>
    <property type="match status" value="1"/>
</dbReference>
<comment type="caution">
    <text evidence="3">The sequence shown here is derived from an EMBL/GenBank/DDBJ whole genome shotgun (WGS) entry which is preliminary data.</text>
</comment>
<dbReference type="InterPro" id="IPR019734">
    <property type="entry name" value="TPR_rpt"/>
</dbReference>
<protein>
    <submittedName>
        <fullName evidence="3">Uncharacterized protein</fullName>
    </submittedName>
</protein>
<feature type="compositionally biased region" description="Basic and acidic residues" evidence="1">
    <location>
        <begin position="197"/>
        <end position="212"/>
    </location>
</feature>
<feature type="region of interest" description="Disordered" evidence="1">
    <location>
        <begin position="197"/>
        <end position="220"/>
    </location>
</feature>
<proteinExistence type="predicted"/>